<gene>
    <name evidence="2" type="ORF">C470_03701</name>
</gene>
<reference evidence="2 3" key="1">
    <citation type="journal article" date="2014" name="PLoS Genet.">
        <title>Phylogenetically driven sequencing of extremely halophilic archaea reveals strategies for static and dynamic osmo-response.</title>
        <authorList>
            <person name="Becker E.A."/>
            <person name="Seitzer P.M."/>
            <person name="Tritt A."/>
            <person name="Larsen D."/>
            <person name="Krusor M."/>
            <person name="Yao A.I."/>
            <person name="Wu D."/>
            <person name="Madern D."/>
            <person name="Eisen J.A."/>
            <person name="Darling A.E."/>
            <person name="Facciotti M.T."/>
        </authorList>
    </citation>
    <scope>NUCLEOTIDE SEQUENCE [LARGE SCALE GENOMIC DNA]</scope>
    <source>
        <strain evidence="2 3">JCM 13561</strain>
    </source>
</reference>
<feature type="transmembrane region" description="Helical" evidence="1">
    <location>
        <begin position="29"/>
        <end position="49"/>
    </location>
</feature>
<dbReference type="Proteomes" id="UP000011581">
    <property type="component" value="Unassembled WGS sequence"/>
</dbReference>
<proteinExistence type="predicted"/>
<accession>M0NZE7</accession>
<protein>
    <submittedName>
        <fullName evidence="2">Uncharacterized protein</fullName>
    </submittedName>
</protein>
<organism evidence="2 3">
    <name type="scientific">Halorubrum distributum JCM 13561</name>
    <dbReference type="NCBI Taxonomy" id="1227483"/>
    <lineage>
        <taxon>Archaea</taxon>
        <taxon>Methanobacteriati</taxon>
        <taxon>Methanobacteriota</taxon>
        <taxon>Stenosarchaea group</taxon>
        <taxon>Halobacteria</taxon>
        <taxon>Halobacteriales</taxon>
        <taxon>Haloferacaceae</taxon>
        <taxon>Halorubrum</taxon>
        <taxon>Halorubrum distributum group</taxon>
    </lineage>
</organism>
<keyword evidence="1" id="KW-1133">Transmembrane helix</keyword>
<comment type="caution">
    <text evidence="2">The sequence shown here is derived from an EMBL/GenBank/DDBJ whole genome shotgun (WGS) entry which is preliminary data.</text>
</comment>
<name>M0NZE7_9EURY</name>
<keyword evidence="1" id="KW-0812">Transmembrane</keyword>
<sequence>MTGVAVIAFAVAGIALSLGVDMAGSGDLAGGAVSLIGAGGFGWIGLVALDELDCQLRENHECRRCRKETNRWRADESEEGR</sequence>
<dbReference type="EMBL" id="AOJF01000025">
    <property type="protein sequence ID" value="EMA63201.1"/>
    <property type="molecule type" value="Genomic_DNA"/>
</dbReference>
<keyword evidence="1" id="KW-0472">Membrane</keyword>
<evidence type="ECO:0000313" key="2">
    <source>
        <dbReference type="EMBL" id="EMA63201.1"/>
    </source>
</evidence>
<evidence type="ECO:0000313" key="3">
    <source>
        <dbReference type="Proteomes" id="UP000011581"/>
    </source>
</evidence>
<dbReference type="AlphaFoldDB" id="M0NZE7"/>
<evidence type="ECO:0000256" key="1">
    <source>
        <dbReference type="SAM" id="Phobius"/>
    </source>
</evidence>